<dbReference type="SUPFAM" id="SSF51735">
    <property type="entry name" value="NAD(P)-binding Rossmann-fold domains"/>
    <property type="match status" value="1"/>
</dbReference>
<dbReference type="Pfam" id="PF00107">
    <property type="entry name" value="ADH_zinc_N"/>
    <property type="match status" value="1"/>
</dbReference>
<dbReference type="PANTHER" id="PTHR45033">
    <property type="match status" value="1"/>
</dbReference>
<dbReference type="InterPro" id="IPR020843">
    <property type="entry name" value="ER"/>
</dbReference>
<proteinExistence type="predicted"/>
<dbReference type="EMBL" id="ML991817">
    <property type="protein sequence ID" value="KAF2232275.1"/>
    <property type="molecule type" value="Genomic_DNA"/>
</dbReference>
<dbReference type="SUPFAM" id="SSF50129">
    <property type="entry name" value="GroES-like"/>
    <property type="match status" value="1"/>
</dbReference>
<sequence>MAPQTMKQWNVVEKGDFEKGLKFSDNAPVPSKLKDNQVLVHFHAASLNFRDLTIVLGTYLFPVKDNVVPSSDGAGTVEAVGSAVKRFKPGDKVVTLFNQGHLAGAGTPEAVLTGLGGMLDGSLRQYGAFDEHGLVHMPNNLNFLEASTLTCAGLTAWNALYGLQPLKPGEWVLTQGTGGVSIFALQFAKAAGAKVIATTSSAEKAEILKKLGADHVINYKQDLNWGESAKKLTPAGEGVDHVVEIGGPVTVKQSLAAIKIGGVINIIGFVGGEAQKQPTFLDCLKNLCTVRGLLVGSRQQFEDMIKAVDANNIHPVIDQKVFKLHEAKEAFHYQFGGNQIGKVCIEIE</sequence>
<feature type="domain" description="Enoyl reductase (ER)" evidence="1">
    <location>
        <begin position="15"/>
        <end position="345"/>
    </location>
</feature>
<accession>A0A6A6H2L6</accession>
<dbReference type="CDD" id="cd08276">
    <property type="entry name" value="MDR7"/>
    <property type="match status" value="1"/>
</dbReference>
<gene>
    <name evidence="2" type="ORF">EV356DRAFT_550127</name>
</gene>
<dbReference type="InterPro" id="IPR013154">
    <property type="entry name" value="ADH-like_N"/>
</dbReference>
<evidence type="ECO:0000313" key="3">
    <source>
        <dbReference type="Proteomes" id="UP000800092"/>
    </source>
</evidence>
<dbReference type="InterPro" id="IPR036291">
    <property type="entry name" value="NAD(P)-bd_dom_sf"/>
</dbReference>
<protein>
    <submittedName>
        <fullName evidence="2">NAD(P)-binding protein</fullName>
    </submittedName>
</protein>
<evidence type="ECO:0000259" key="1">
    <source>
        <dbReference type="SMART" id="SM00829"/>
    </source>
</evidence>
<dbReference type="InterPro" id="IPR052711">
    <property type="entry name" value="Zinc_ADH-like"/>
</dbReference>
<organism evidence="2 3">
    <name type="scientific">Viridothelium virens</name>
    <name type="common">Speckled blister lichen</name>
    <name type="synonym">Trypethelium virens</name>
    <dbReference type="NCBI Taxonomy" id="1048519"/>
    <lineage>
        <taxon>Eukaryota</taxon>
        <taxon>Fungi</taxon>
        <taxon>Dikarya</taxon>
        <taxon>Ascomycota</taxon>
        <taxon>Pezizomycotina</taxon>
        <taxon>Dothideomycetes</taxon>
        <taxon>Dothideomycetes incertae sedis</taxon>
        <taxon>Trypetheliales</taxon>
        <taxon>Trypetheliaceae</taxon>
        <taxon>Viridothelium</taxon>
    </lineage>
</organism>
<dbReference type="Gene3D" id="3.90.180.10">
    <property type="entry name" value="Medium-chain alcohol dehydrogenases, catalytic domain"/>
    <property type="match status" value="1"/>
</dbReference>
<dbReference type="Pfam" id="PF08240">
    <property type="entry name" value="ADH_N"/>
    <property type="match status" value="1"/>
</dbReference>
<name>A0A6A6H2L6_VIRVR</name>
<dbReference type="AlphaFoldDB" id="A0A6A6H2L6"/>
<dbReference type="InterPro" id="IPR011032">
    <property type="entry name" value="GroES-like_sf"/>
</dbReference>
<dbReference type="SMART" id="SM00829">
    <property type="entry name" value="PKS_ER"/>
    <property type="match status" value="1"/>
</dbReference>
<keyword evidence="3" id="KW-1185">Reference proteome</keyword>
<dbReference type="PANTHER" id="PTHR45033:SF2">
    <property type="entry name" value="ZINC-TYPE ALCOHOL DEHYDROGENASE-LIKE PROTEIN C1773.06C"/>
    <property type="match status" value="1"/>
</dbReference>
<reference evidence="2" key="1">
    <citation type="journal article" date="2020" name="Stud. Mycol.">
        <title>101 Dothideomycetes genomes: a test case for predicting lifestyles and emergence of pathogens.</title>
        <authorList>
            <person name="Haridas S."/>
            <person name="Albert R."/>
            <person name="Binder M."/>
            <person name="Bloem J."/>
            <person name="Labutti K."/>
            <person name="Salamov A."/>
            <person name="Andreopoulos B."/>
            <person name="Baker S."/>
            <person name="Barry K."/>
            <person name="Bills G."/>
            <person name="Bluhm B."/>
            <person name="Cannon C."/>
            <person name="Castanera R."/>
            <person name="Culley D."/>
            <person name="Daum C."/>
            <person name="Ezra D."/>
            <person name="Gonzalez J."/>
            <person name="Henrissat B."/>
            <person name="Kuo A."/>
            <person name="Liang C."/>
            <person name="Lipzen A."/>
            <person name="Lutzoni F."/>
            <person name="Magnuson J."/>
            <person name="Mondo S."/>
            <person name="Nolan M."/>
            <person name="Ohm R."/>
            <person name="Pangilinan J."/>
            <person name="Park H.-J."/>
            <person name="Ramirez L."/>
            <person name="Alfaro M."/>
            <person name="Sun H."/>
            <person name="Tritt A."/>
            <person name="Yoshinaga Y."/>
            <person name="Zwiers L.-H."/>
            <person name="Turgeon B."/>
            <person name="Goodwin S."/>
            <person name="Spatafora J."/>
            <person name="Crous P."/>
            <person name="Grigoriev I."/>
        </authorList>
    </citation>
    <scope>NUCLEOTIDE SEQUENCE</scope>
    <source>
        <strain evidence="2">Tuck. ex Michener</strain>
    </source>
</reference>
<dbReference type="OrthoDB" id="9930022at2759"/>
<dbReference type="GO" id="GO:0016491">
    <property type="term" value="F:oxidoreductase activity"/>
    <property type="evidence" value="ECO:0007669"/>
    <property type="project" value="InterPro"/>
</dbReference>
<dbReference type="Proteomes" id="UP000800092">
    <property type="component" value="Unassembled WGS sequence"/>
</dbReference>
<dbReference type="InterPro" id="IPR013149">
    <property type="entry name" value="ADH-like_C"/>
</dbReference>
<evidence type="ECO:0000313" key="2">
    <source>
        <dbReference type="EMBL" id="KAF2232275.1"/>
    </source>
</evidence>
<dbReference type="Gene3D" id="3.40.50.720">
    <property type="entry name" value="NAD(P)-binding Rossmann-like Domain"/>
    <property type="match status" value="1"/>
</dbReference>